<evidence type="ECO:0000313" key="2">
    <source>
        <dbReference type="Proteomes" id="UP000314294"/>
    </source>
</evidence>
<protein>
    <submittedName>
        <fullName evidence="1">Uncharacterized protein</fullName>
    </submittedName>
</protein>
<dbReference type="EMBL" id="SRLO01000948">
    <property type="protein sequence ID" value="TNN43728.1"/>
    <property type="molecule type" value="Genomic_DNA"/>
</dbReference>
<proteinExistence type="predicted"/>
<organism evidence="1 2">
    <name type="scientific">Liparis tanakae</name>
    <name type="common">Tanaka's snailfish</name>
    <dbReference type="NCBI Taxonomy" id="230148"/>
    <lineage>
        <taxon>Eukaryota</taxon>
        <taxon>Metazoa</taxon>
        <taxon>Chordata</taxon>
        <taxon>Craniata</taxon>
        <taxon>Vertebrata</taxon>
        <taxon>Euteleostomi</taxon>
        <taxon>Actinopterygii</taxon>
        <taxon>Neopterygii</taxon>
        <taxon>Teleostei</taxon>
        <taxon>Neoteleostei</taxon>
        <taxon>Acanthomorphata</taxon>
        <taxon>Eupercaria</taxon>
        <taxon>Perciformes</taxon>
        <taxon>Cottioidei</taxon>
        <taxon>Cottales</taxon>
        <taxon>Liparidae</taxon>
        <taxon>Liparis</taxon>
    </lineage>
</organism>
<name>A0A4Z2FRE4_9TELE</name>
<sequence>MAATSCFSEETLSSSCSEKSLSRRFCYLKVDVGSSEAFLLARSRTPALQTDTHTYAGPVSAQALQLTPDRGHAVRRVDALQLLHVLLKSPR</sequence>
<accession>A0A4Z2FRE4</accession>
<dbReference type="AlphaFoldDB" id="A0A4Z2FRE4"/>
<keyword evidence="2" id="KW-1185">Reference proteome</keyword>
<comment type="caution">
    <text evidence="1">The sequence shown here is derived from an EMBL/GenBank/DDBJ whole genome shotgun (WGS) entry which is preliminary data.</text>
</comment>
<dbReference type="Proteomes" id="UP000314294">
    <property type="component" value="Unassembled WGS sequence"/>
</dbReference>
<gene>
    <name evidence="1" type="ORF">EYF80_046073</name>
</gene>
<evidence type="ECO:0000313" key="1">
    <source>
        <dbReference type="EMBL" id="TNN43728.1"/>
    </source>
</evidence>
<reference evidence="1 2" key="1">
    <citation type="submission" date="2019-03" db="EMBL/GenBank/DDBJ databases">
        <title>First draft genome of Liparis tanakae, snailfish: a comprehensive survey of snailfish specific genes.</title>
        <authorList>
            <person name="Kim W."/>
            <person name="Song I."/>
            <person name="Jeong J.-H."/>
            <person name="Kim D."/>
            <person name="Kim S."/>
            <person name="Ryu S."/>
            <person name="Song J.Y."/>
            <person name="Lee S.K."/>
        </authorList>
    </citation>
    <scope>NUCLEOTIDE SEQUENCE [LARGE SCALE GENOMIC DNA]</scope>
    <source>
        <tissue evidence="1">Muscle</tissue>
    </source>
</reference>